<evidence type="ECO:0000313" key="6">
    <source>
        <dbReference type="EMBL" id="AFZ15980.1"/>
    </source>
</evidence>
<dbReference type="InterPro" id="IPR005119">
    <property type="entry name" value="LysR_subst-bd"/>
</dbReference>
<accession>K9W6H6</accession>
<sequence>MRIEQLQAFLAVAETGSFGQAARKCEITQSTVSRQIQSLEAELGLPLFHRTAQAKLTLGGEHLLPRARKICQEWESATQELADLMAGKQPELCVAAIHSVCAHYLPPVLQKFCRDYPEVQLRVTALGSDRALKVLRDGLVDVAIVMNNRFLTASPEMVVDVLYEERVEVLMASNHPLTQHEQVPWSELIKYPQVVFKDGYGMQRLVQERFARQGTKLRAVMELNTLDAFRGVVRQGELIALLPESALVEARTDSTLAIRAIAFNTERGSLIGLAPSITEVGNMVSEAPNSDSILTRQVVLVTTQDRIQIPPIQHFCQLVRQLEKSAANAMATQNSIAQPHTSYDSQPLTLKG</sequence>
<dbReference type="STRING" id="1173027.Mic7113_0037"/>
<dbReference type="GO" id="GO:0005829">
    <property type="term" value="C:cytosol"/>
    <property type="evidence" value="ECO:0007669"/>
    <property type="project" value="TreeGrafter"/>
</dbReference>
<feature type="domain" description="HTH lysR-type" evidence="5">
    <location>
        <begin position="1"/>
        <end position="57"/>
    </location>
</feature>
<organism evidence="6 7">
    <name type="scientific">Allocoleopsis franciscana PCC 7113</name>
    <dbReference type="NCBI Taxonomy" id="1173027"/>
    <lineage>
        <taxon>Bacteria</taxon>
        <taxon>Bacillati</taxon>
        <taxon>Cyanobacteriota</taxon>
        <taxon>Cyanophyceae</taxon>
        <taxon>Coleofasciculales</taxon>
        <taxon>Coleofasciculaceae</taxon>
        <taxon>Allocoleopsis</taxon>
        <taxon>Allocoleopsis franciscana</taxon>
    </lineage>
</organism>
<evidence type="ECO:0000259" key="5">
    <source>
        <dbReference type="PROSITE" id="PS50931"/>
    </source>
</evidence>
<dbReference type="PANTHER" id="PTHR30419">
    <property type="entry name" value="HTH-TYPE TRANSCRIPTIONAL REGULATOR YBHD"/>
    <property type="match status" value="1"/>
</dbReference>
<keyword evidence="4" id="KW-0804">Transcription</keyword>
<keyword evidence="2" id="KW-0805">Transcription regulation</keyword>
<dbReference type="InterPro" id="IPR050950">
    <property type="entry name" value="HTH-type_LysR_regulators"/>
</dbReference>
<dbReference type="Gene3D" id="1.10.10.10">
    <property type="entry name" value="Winged helix-like DNA-binding domain superfamily/Winged helix DNA-binding domain"/>
    <property type="match status" value="1"/>
</dbReference>
<dbReference type="PRINTS" id="PR00039">
    <property type="entry name" value="HTHLYSR"/>
</dbReference>
<dbReference type="eggNOG" id="COG0583">
    <property type="taxonomic scope" value="Bacteria"/>
</dbReference>
<dbReference type="HOGENOM" id="CLU_039613_6_0_3"/>
<dbReference type="FunFam" id="1.10.10.10:FF:000001">
    <property type="entry name" value="LysR family transcriptional regulator"/>
    <property type="match status" value="1"/>
</dbReference>
<dbReference type="PROSITE" id="PS50931">
    <property type="entry name" value="HTH_LYSR"/>
    <property type="match status" value="1"/>
</dbReference>
<dbReference type="PATRIC" id="fig|1173027.3.peg.37"/>
<comment type="similarity">
    <text evidence="1">Belongs to the LysR transcriptional regulatory family.</text>
</comment>
<dbReference type="GO" id="GO:0003677">
    <property type="term" value="F:DNA binding"/>
    <property type="evidence" value="ECO:0007669"/>
    <property type="project" value="UniProtKB-KW"/>
</dbReference>
<evidence type="ECO:0000256" key="4">
    <source>
        <dbReference type="ARBA" id="ARBA00023163"/>
    </source>
</evidence>
<dbReference type="InterPro" id="IPR036388">
    <property type="entry name" value="WH-like_DNA-bd_sf"/>
</dbReference>
<dbReference type="Pfam" id="PF00126">
    <property type="entry name" value="HTH_1"/>
    <property type="match status" value="1"/>
</dbReference>
<dbReference type="Gene3D" id="3.40.190.290">
    <property type="match status" value="1"/>
</dbReference>
<evidence type="ECO:0000256" key="2">
    <source>
        <dbReference type="ARBA" id="ARBA00023015"/>
    </source>
</evidence>
<protein>
    <submittedName>
        <fullName evidence="6">Transcriptional regulator</fullName>
    </submittedName>
</protein>
<dbReference type="KEGG" id="mic:Mic7113_0037"/>
<proteinExistence type="inferred from homology"/>
<dbReference type="SUPFAM" id="SSF46785">
    <property type="entry name" value="Winged helix' DNA-binding domain"/>
    <property type="match status" value="1"/>
</dbReference>
<dbReference type="CDD" id="cd05466">
    <property type="entry name" value="PBP2_LTTR_substrate"/>
    <property type="match status" value="1"/>
</dbReference>
<evidence type="ECO:0000256" key="1">
    <source>
        <dbReference type="ARBA" id="ARBA00009437"/>
    </source>
</evidence>
<dbReference type="SUPFAM" id="SSF53850">
    <property type="entry name" value="Periplasmic binding protein-like II"/>
    <property type="match status" value="1"/>
</dbReference>
<dbReference type="AlphaFoldDB" id="K9W6H6"/>
<dbReference type="EMBL" id="CP003630">
    <property type="protein sequence ID" value="AFZ15980.1"/>
    <property type="molecule type" value="Genomic_DNA"/>
</dbReference>
<dbReference type="OrthoDB" id="119203at2"/>
<name>K9W6H6_9CYAN</name>
<evidence type="ECO:0000313" key="7">
    <source>
        <dbReference type="Proteomes" id="UP000010471"/>
    </source>
</evidence>
<dbReference type="PANTHER" id="PTHR30419:SF8">
    <property type="entry name" value="NITROGEN ASSIMILATION TRANSCRIPTIONAL ACTIVATOR-RELATED"/>
    <property type="match status" value="1"/>
</dbReference>
<dbReference type="GO" id="GO:0003700">
    <property type="term" value="F:DNA-binding transcription factor activity"/>
    <property type="evidence" value="ECO:0007669"/>
    <property type="project" value="InterPro"/>
</dbReference>
<gene>
    <name evidence="6" type="ORF">Mic7113_0037</name>
</gene>
<dbReference type="InterPro" id="IPR036390">
    <property type="entry name" value="WH_DNA-bd_sf"/>
</dbReference>
<keyword evidence="3" id="KW-0238">DNA-binding</keyword>
<dbReference type="RefSeq" id="WP_015180144.1">
    <property type="nucleotide sequence ID" value="NC_019738.1"/>
</dbReference>
<keyword evidence="7" id="KW-1185">Reference proteome</keyword>
<evidence type="ECO:0000256" key="3">
    <source>
        <dbReference type="ARBA" id="ARBA00023125"/>
    </source>
</evidence>
<dbReference type="Pfam" id="PF03466">
    <property type="entry name" value="LysR_substrate"/>
    <property type="match status" value="1"/>
</dbReference>
<dbReference type="InterPro" id="IPR000847">
    <property type="entry name" value="LysR_HTH_N"/>
</dbReference>
<dbReference type="Proteomes" id="UP000010471">
    <property type="component" value="Chromosome"/>
</dbReference>
<reference evidence="6 7" key="1">
    <citation type="submission" date="2012-06" db="EMBL/GenBank/DDBJ databases">
        <title>Finished chromosome of genome of Microcoleus sp. PCC 7113.</title>
        <authorList>
            <consortium name="US DOE Joint Genome Institute"/>
            <person name="Gugger M."/>
            <person name="Coursin T."/>
            <person name="Rippka R."/>
            <person name="Tandeau De Marsac N."/>
            <person name="Huntemann M."/>
            <person name="Wei C.-L."/>
            <person name="Han J."/>
            <person name="Detter J.C."/>
            <person name="Han C."/>
            <person name="Tapia R."/>
            <person name="Chen A."/>
            <person name="Kyrpides N."/>
            <person name="Mavromatis K."/>
            <person name="Markowitz V."/>
            <person name="Szeto E."/>
            <person name="Ivanova N."/>
            <person name="Pagani I."/>
            <person name="Pati A."/>
            <person name="Goodwin L."/>
            <person name="Nordberg H.P."/>
            <person name="Cantor M.N."/>
            <person name="Hua S.X."/>
            <person name="Woyke T."/>
            <person name="Kerfeld C.A."/>
        </authorList>
    </citation>
    <scope>NUCLEOTIDE SEQUENCE [LARGE SCALE GENOMIC DNA]</scope>
    <source>
        <strain evidence="6 7">PCC 7113</strain>
    </source>
</reference>